<sequence>RNSVAVAGFGAPPSAVEVVAAANCSHPTICYTAIAI</sequence>
<reference evidence="1 2" key="1">
    <citation type="journal article" date="2018" name="Front. Plant Sci.">
        <title>Red Clover (Trifolium pratense) and Zigzag Clover (T. medium) - A Picture of Genomic Similarities and Differences.</title>
        <authorList>
            <person name="Dluhosova J."/>
            <person name="Istvanek J."/>
            <person name="Nedelnik J."/>
            <person name="Repkova J."/>
        </authorList>
    </citation>
    <scope>NUCLEOTIDE SEQUENCE [LARGE SCALE GENOMIC DNA]</scope>
    <source>
        <strain evidence="2">cv. 10/8</strain>
        <tissue evidence="1">Leaf</tissue>
    </source>
</reference>
<evidence type="ECO:0000313" key="1">
    <source>
        <dbReference type="EMBL" id="MCI09122.1"/>
    </source>
</evidence>
<dbReference type="Proteomes" id="UP000265520">
    <property type="component" value="Unassembled WGS sequence"/>
</dbReference>
<proteinExistence type="predicted"/>
<evidence type="ECO:0000313" key="2">
    <source>
        <dbReference type="Proteomes" id="UP000265520"/>
    </source>
</evidence>
<comment type="caution">
    <text evidence="1">The sequence shown here is derived from an EMBL/GenBank/DDBJ whole genome shotgun (WGS) entry which is preliminary data.</text>
</comment>
<protein>
    <submittedName>
        <fullName evidence="1">Uncharacterized protein</fullName>
    </submittedName>
</protein>
<organism evidence="1 2">
    <name type="scientific">Trifolium medium</name>
    <dbReference type="NCBI Taxonomy" id="97028"/>
    <lineage>
        <taxon>Eukaryota</taxon>
        <taxon>Viridiplantae</taxon>
        <taxon>Streptophyta</taxon>
        <taxon>Embryophyta</taxon>
        <taxon>Tracheophyta</taxon>
        <taxon>Spermatophyta</taxon>
        <taxon>Magnoliopsida</taxon>
        <taxon>eudicotyledons</taxon>
        <taxon>Gunneridae</taxon>
        <taxon>Pentapetalae</taxon>
        <taxon>rosids</taxon>
        <taxon>fabids</taxon>
        <taxon>Fabales</taxon>
        <taxon>Fabaceae</taxon>
        <taxon>Papilionoideae</taxon>
        <taxon>50 kb inversion clade</taxon>
        <taxon>NPAAA clade</taxon>
        <taxon>Hologalegina</taxon>
        <taxon>IRL clade</taxon>
        <taxon>Trifolieae</taxon>
        <taxon>Trifolium</taxon>
    </lineage>
</organism>
<accession>A0A392PBI5</accession>
<name>A0A392PBI5_9FABA</name>
<feature type="non-terminal residue" evidence="1">
    <location>
        <position position="1"/>
    </location>
</feature>
<dbReference type="AlphaFoldDB" id="A0A392PBI5"/>
<dbReference type="EMBL" id="LXQA010071459">
    <property type="protein sequence ID" value="MCI09122.1"/>
    <property type="molecule type" value="Genomic_DNA"/>
</dbReference>
<keyword evidence="2" id="KW-1185">Reference proteome</keyword>